<keyword evidence="3" id="KW-1185">Reference proteome</keyword>
<feature type="transmembrane region" description="Helical" evidence="1">
    <location>
        <begin position="97"/>
        <end position="120"/>
    </location>
</feature>
<keyword evidence="1" id="KW-1133">Transmembrane helix</keyword>
<feature type="transmembrane region" description="Helical" evidence="1">
    <location>
        <begin position="150"/>
        <end position="172"/>
    </location>
</feature>
<accession>A0ABP3F7N2</accession>
<evidence type="ECO:0008006" key="4">
    <source>
        <dbReference type="Google" id="ProtNLM"/>
    </source>
</evidence>
<evidence type="ECO:0000256" key="1">
    <source>
        <dbReference type="SAM" id="Phobius"/>
    </source>
</evidence>
<comment type="caution">
    <text evidence="2">The sequence shown here is derived from an EMBL/GenBank/DDBJ whole genome shotgun (WGS) entry which is preliminary data.</text>
</comment>
<dbReference type="Proteomes" id="UP001501867">
    <property type="component" value="Unassembled WGS sequence"/>
</dbReference>
<dbReference type="RefSeq" id="WP_344163084.1">
    <property type="nucleotide sequence ID" value="NZ_BAAABV010000023.1"/>
</dbReference>
<feature type="transmembrane region" description="Helical" evidence="1">
    <location>
        <begin position="63"/>
        <end position="85"/>
    </location>
</feature>
<sequence length="243" mass="24900">MTNEASEYGISGRTAERAAAGAGRPWGRRRTAFTRGAFVAGPLCMLAYGVIRLADPGHGPGLAWTAGHLFLLAGVLLFGAVFAGLRRLTAPAGRAGRAGAAVATGLGLAGVAAVVAQAAIDLAVGFQSADRAGMNRLFEEIQSRPGVEPVVYSVGPMLFYVGLLWIVTQLAVRRRTGLWRPVAVLAGTAVMGVSLDLIPLGALLFCAALAPLGRDLTARECAARADLAYAGAARPPAGLRAVA</sequence>
<protein>
    <recommendedName>
        <fullName evidence="4">Integral membrane protein</fullName>
    </recommendedName>
</protein>
<name>A0ABP3F7N2_9ACTN</name>
<feature type="transmembrane region" description="Helical" evidence="1">
    <location>
        <begin position="184"/>
        <end position="210"/>
    </location>
</feature>
<organism evidence="2 3">
    <name type="scientific">Streptomyces polychromogenes</name>
    <dbReference type="NCBI Taxonomy" id="67342"/>
    <lineage>
        <taxon>Bacteria</taxon>
        <taxon>Bacillati</taxon>
        <taxon>Actinomycetota</taxon>
        <taxon>Actinomycetes</taxon>
        <taxon>Kitasatosporales</taxon>
        <taxon>Streptomycetaceae</taxon>
        <taxon>Streptomyces</taxon>
    </lineage>
</organism>
<feature type="transmembrane region" description="Helical" evidence="1">
    <location>
        <begin position="32"/>
        <end position="51"/>
    </location>
</feature>
<evidence type="ECO:0000313" key="3">
    <source>
        <dbReference type="Proteomes" id="UP001501867"/>
    </source>
</evidence>
<gene>
    <name evidence="2" type="ORF">GCM10010302_47300</name>
</gene>
<keyword evidence="1" id="KW-0812">Transmembrane</keyword>
<reference evidence="3" key="1">
    <citation type="journal article" date="2019" name="Int. J. Syst. Evol. Microbiol.">
        <title>The Global Catalogue of Microorganisms (GCM) 10K type strain sequencing project: providing services to taxonomists for standard genome sequencing and annotation.</title>
        <authorList>
            <consortium name="The Broad Institute Genomics Platform"/>
            <consortium name="The Broad Institute Genome Sequencing Center for Infectious Disease"/>
            <person name="Wu L."/>
            <person name="Ma J."/>
        </authorList>
    </citation>
    <scope>NUCLEOTIDE SEQUENCE [LARGE SCALE GENOMIC DNA]</scope>
    <source>
        <strain evidence="3">JCM 4505</strain>
    </source>
</reference>
<dbReference type="EMBL" id="BAAABV010000023">
    <property type="protein sequence ID" value="GAA0303322.1"/>
    <property type="molecule type" value="Genomic_DNA"/>
</dbReference>
<proteinExistence type="predicted"/>
<keyword evidence="1" id="KW-0472">Membrane</keyword>
<evidence type="ECO:0000313" key="2">
    <source>
        <dbReference type="EMBL" id="GAA0303322.1"/>
    </source>
</evidence>